<feature type="transmembrane region" description="Helical" evidence="7">
    <location>
        <begin position="182"/>
        <end position="202"/>
    </location>
</feature>
<dbReference type="PROSITE" id="PS50928">
    <property type="entry name" value="ABC_TM1"/>
    <property type="match status" value="1"/>
</dbReference>
<feature type="transmembrane region" description="Helical" evidence="7">
    <location>
        <begin position="285"/>
        <end position="307"/>
    </location>
</feature>
<evidence type="ECO:0000256" key="5">
    <source>
        <dbReference type="ARBA" id="ARBA00022989"/>
    </source>
</evidence>
<feature type="transmembrane region" description="Helical" evidence="7">
    <location>
        <begin position="130"/>
        <end position="150"/>
    </location>
</feature>
<dbReference type="Pfam" id="PF00528">
    <property type="entry name" value="BPD_transp_1"/>
    <property type="match status" value="1"/>
</dbReference>
<keyword evidence="2 7" id="KW-0813">Transport</keyword>
<comment type="subcellular location">
    <subcellularLocation>
        <location evidence="1 7">Cell membrane</location>
        <topology evidence="1 7">Multi-pass membrane protein</topology>
    </subcellularLocation>
</comment>
<dbReference type="GO" id="GO:0055085">
    <property type="term" value="P:transmembrane transport"/>
    <property type="evidence" value="ECO:0007669"/>
    <property type="project" value="InterPro"/>
</dbReference>
<keyword evidence="10" id="KW-1185">Reference proteome</keyword>
<sequence length="321" mass="35742">METRIADNVRATGQAVRRTGRWQERKWHRHDAIAGYLFIWPAILGFCLFVAYPLISSAYYAFTNWNGLSVPRWIGLQNFQYMFTKDPAFWPSLRATAYFGILSVPTTLVLGLLLAVLLNRALPGIKIFRTIMYLPVVLPGIAVLTLWKYVYDPLFGLANVALSAIHLPTSLWLGSEQMAMPAIVIIGLWGVGGTMIIFLAGLQAVPQEIYEAARIDGAGALATFWNMTLPMISPIIFLQLVLQLTGAFQAFNQAKVLTDGGPNFATNLFMYKIYKDGLQGAFPQVGYATAEVWILFIIILAITALTFRTSSTWVYGENNID</sequence>
<evidence type="ECO:0000256" key="3">
    <source>
        <dbReference type="ARBA" id="ARBA00022475"/>
    </source>
</evidence>
<dbReference type="RefSeq" id="WP_220209880.1">
    <property type="nucleotide sequence ID" value="NZ_BNJK01000002.1"/>
</dbReference>
<feature type="domain" description="ABC transmembrane type-1" evidence="8">
    <location>
        <begin position="93"/>
        <end position="306"/>
    </location>
</feature>
<evidence type="ECO:0000313" key="10">
    <source>
        <dbReference type="Proteomes" id="UP000597444"/>
    </source>
</evidence>
<dbReference type="InterPro" id="IPR035906">
    <property type="entry name" value="MetI-like_sf"/>
</dbReference>
<protein>
    <submittedName>
        <fullName evidence="9">ABC transporter permease</fullName>
    </submittedName>
</protein>
<evidence type="ECO:0000259" key="8">
    <source>
        <dbReference type="PROSITE" id="PS50928"/>
    </source>
</evidence>
<feature type="transmembrane region" description="Helical" evidence="7">
    <location>
        <begin position="97"/>
        <end position="118"/>
    </location>
</feature>
<comment type="similarity">
    <text evidence="7">Belongs to the binding-protein-dependent transport system permease family.</text>
</comment>
<proteinExistence type="inferred from homology"/>
<dbReference type="PANTHER" id="PTHR30193:SF1">
    <property type="entry name" value="ABC TRANSPORTER PERMEASE PROTEIN YESP-RELATED"/>
    <property type="match status" value="1"/>
</dbReference>
<dbReference type="CDD" id="cd06261">
    <property type="entry name" value="TM_PBP2"/>
    <property type="match status" value="1"/>
</dbReference>
<dbReference type="GO" id="GO:0005886">
    <property type="term" value="C:plasma membrane"/>
    <property type="evidence" value="ECO:0007669"/>
    <property type="project" value="UniProtKB-SubCell"/>
</dbReference>
<keyword evidence="3" id="KW-1003">Cell membrane</keyword>
<accession>A0A8J3IVF7</accession>
<feature type="transmembrane region" description="Helical" evidence="7">
    <location>
        <begin position="33"/>
        <end position="55"/>
    </location>
</feature>
<dbReference type="Gene3D" id="1.10.3720.10">
    <property type="entry name" value="MetI-like"/>
    <property type="match status" value="1"/>
</dbReference>
<organism evidence="9 10">
    <name type="scientific">Reticulibacter mediterranei</name>
    <dbReference type="NCBI Taxonomy" id="2778369"/>
    <lineage>
        <taxon>Bacteria</taxon>
        <taxon>Bacillati</taxon>
        <taxon>Chloroflexota</taxon>
        <taxon>Ktedonobacteria</taxon>
        <taxon>Ktedonobacterales</taxon>
        <taxon>Reticulibacteraceae</taxon>
        <taxon>Reticulibacter</taxon>
    </lineage>
</organism>
<feature type="transmembrane region" description="Helical" evidence="7">
    <location>
        <begin position="222"/>
        <end position="242"/>
    </location>
</feature>
<comment type="caution">
    <text evidence="9">The sequence shown here is derived from an EMBL/GenBank/DDBJ whole genome shotgun (WGS) entry which is preliminary data.</text>
</comment>
<dbReference type="AlphaFoldDB" id="A0A8J3IVF7"/>
<dbReference type="PANTHER" id="PTHR30193">
    <property type="entry name" value="ABC TRANSPORTER PERMEASE PROTEIN"/>
    <property type="match status" value="1"/>
</dbReference>
<dbReference type="InterPro" id="IPR051393">
    <property type="entry name" value="ABC_transporter_permease"/>
</dbReference>
<name>A0A8J3IVF7_9CHLR</name>
<dbReference type="SUPFAM" id="SSF160964">
    <property type="entry name" value="MalF N-terminal region-like"/>
    <property type="match status" value="1"/>
</dbReference>
<evidence type="ECO:0000256" key="4">
    <source>
        <dbReference type="ARBA" id="ARBA00022692"/>
    </source>
</evidence>
<dbReference type="EMBL" id="BNJK01000002">
    <property type="protein sequence ID" value="GHO99230.1"/>
    <property type="molecule type" value="Genomic_DNA"/>
</dbReference>
<keyword evidence="6 7" id="KW-0472">Membrane</keyword>
<reference evidence="9" key="1">
    <citation type="submission" date="2020-10" db="EMBL/GenBank/DDBJ databases">
        <title>Taxonomic study of unclassified bacteria belonging to the class Ktedonobacteria.</title>
        <authorList>
            <person name="Yabe S."/>
            <person name="Wang C.M."/>
            <person name="Zheng Y."/>
            <person name="Sakai Y."/>
            <person name="Cavaletti L."/>
            <person name="Monciardini P."/>
            <person name="Donadio S."/>
        </authorList>
    </citation>
    <scope>NUCLEOTIDE SEQUENCE</scope>
    <source>
        <strain evidence="9">ID150040</strain>
    </source>
</reference>
<evidence type="ECO:0000256" key="1">
    <source>
        <dbReference type="ARBA" id="ARBA00004651"/>
    </source>
</evidence>
<evidence type="ECO:0000256" key="6">
    <source>
        <dbReference type="ARBA" id="ARBA00023136"/>
    </source>
</evidence>
<evidence type="ECO:0000256" key="7">
    <source>
        <dbReference type="RuleBase" id="RU363032"/>
    </source>
</evidence>
<evidence type="ECO:0000256" key="2">
    <source>
        <dbReference type="ARBA" id="ARBA00022448"/>
    </source>
</evidence>
<dbReference type="Proteomes" id="UP000597444">
    <property type="component" value="Unassembled WGS sequence"/>
</dbReference>
<gene>
    <name evidence="9" type="ORF">KSF_092780</name>
</gene>
<dbReference type="InterPro" id="IPR000515">
    <property type="entry name" value="MetI-like"/>
</dbReference>
<evidence type="ECO:0000313" key="9">
    <source>
        <dbReference type="EMBL" id="GHO99230.1"/>
    </source>
</evidence>
<dbReference type="SUPFAM" id="SSF161098">
    <property type="entry name" value="MetI-like"/>
    <property type="match status" value="1"/>
</dbReference>
<keyword evidence="4 7" id="KW-0812">Transmembrane</keyword>
<keyword evidence="5 7" id="KW-1133">Transmembrane helix</keyword>